<keyword evidence="7" id="KW-1185">Reference proteome</keyword>
<dbReference type="RefSeq" id="XP_014053072.1">
    <property type="nucleotide sequence ID" value="XM_014197597.2"/>
</dbReference>
<reference evidence="8" key="1">
    <citation type="submission" date="2025-08" db="UniProtKB">
        <authorList>
            <consortium name="RefSeq"/>
        </authorList>
    </citation>
    <scope>IDENTIFICATION</scope>
</reference>
<evidence type="ECO:0000259" key="6">
    <source>
        <dbReference type="SMART" id="SM00709"/>
    </source>
</evidence>
<dbReference type="SMART" id="SM00709">
    <property type="entry name" value="Zpr1"/>
    <property type="match status" value="1"/>
</dbReference>
<dbReference type="NCBIfam" id="TIGR00310">
    <property type="entry name" value="ZPR1_znf"/>
    <property type="match status" value="1"/>
</dbReference>
<dbReference type="AlphaFoldDB" id="A0A1S3RMM4"/>
<sequence length="364" mass="40080">MSVIAEENVRGTGGSVFKEISADNDEDNQPTEIESLCMNCYQNGMTRILLTKIPFFKEVIISSFTCPNCSWSNTEIQSAGRIQDQGIAYTLKVKSKQDMNREVVKADSATTRIPELDFEIPPYTQKGSLSTIEGLIDRAVEGLEQDQQLRNATAPEVAVKIDEFIDKLKNLKEGGFTLVIDDPSGNSFVENPFAPQKDEALSVSHYKRTPQQDAQLGIKAEDEEEKPSNDIDCMRNEVLTFNTNCPECNAPASTNMKLVPAPQRTRERRRSSPASSKPLLIPAHSTRKPATPMCGTKHCSTDDRSRPAPPPAKPSSNPIVGYWANCMPPWSLLVVTQPGTWVCSDASSTAIQCLRPLRHLGGPV</sequence>
<dbReference type="GO" id="GO:0005634">
    <property type="term" value="C:nucleus"/>
    <property type="evidence" value="ECO:0007669"/>
    <property type="project" value="TreeGrafter"/>
</dbReference>
<dbReference type="PANTHER" id="PTHR10876:SF0">
    <property type="entry name" value="ZINC FINGER PROTEIN ZPR1"/>
    <property type="match status" value="1"/>
</dbReference>
<evidence type="ECO:0000313" key="8">
    <source>
        <dbReference type="RefSeq" id="XP_014053072.1"/>
    </source>
</evidence>
<evidence type="ECO:0000256" key="4">
    <source>
        <dbReference type="ARBA" id="ARBA00022833"/>
    </source>
</evidence>
<evidence type="ECO:0000256" key="2">
    <source>
        <dbReference type="ARBA" id="ARBA00022723"/>
    </source>
</evidence>
<protein>
    <submittedName>
        <fullName evidence="8">Zinc finger protein ZPR1 isoform X4</fullName>
    </submittedName>
</protein>
<dbReference type="GeneID" id="100195904"/>
<comment type="similarity">
    <text evidence="1">Belongs to the ZPR1 family.</text>
</comment>
<dbReference type="InterPro" id="IPR040141">
    <property type="entry name" value="ZPR1"/>
</dbReference>
<organism evidence="7 8">
    <name type="scientific">Salmo salar</name>
    <name type="common">Atlantic salmon</name>
    <dbReference type="NCBI Taxonomy" id="8030"/>
    <lineage>
        <taxon>Eukaryota</taxon>
        <taxon>Metazoa</taxon>
        <taxon>Chordata</taxon>
        <taxon>Craniata</taxon>
        <taxon>Vertebrata</taxon>
        <taxon>Euteleostomi</taxon>
        <taxon>Actinopterygii</taxon>
        <taxon>Neopterygii</taxon>
        <taxon>Teleostei</taxon>
        <taxon>Protacanthopterygii</taxon>
        <taxon>Salmoniformes</taxon>
        <taxon>Salmonidae</taxon>
        <taxon>Salmoninae</taxon>
        <taxon>Salmo</taxon>
    </lineage>
</organism>
<feature type="domain" description="Zinc finger ZPR1-type" evidence="6">
    <location>
        <begin position="35"/>
        <end position="191"/>
    </location>
</feature>
<dbReference type="FunFam" id="2.20.25.420:FF:000001">
    <property type="entry name" value="Zinc finger protein ZPR1"/>
    <property type="match status" value="1"/>
</dbReference>
<name>A0A1S3RMM4_SALSA</name>
<evidence type="ECO:0000313" key="7">
    <source>
        <dbReference type="Proteomes" id="UP001652741"/>
    </source>
</evidence>
<dbReference type="Pfam" id="PF22794">
    <property type="entry name" value="jr-ZPR1"/>
    <property type="match status" value="1"/>
</dbReference>
<dbReference type="Gene3D" id="2.60.120.1040">
    <property type="entry name" value="ZPR1, A/B domain"/>
    <property type="match status" value="1"/>
</dbReference>
<keyword evidence="3" id="KW-0863">Zinc-finger</keyword>
<evidence type="ECO:0000256" key="3">
    <source>
        <dbReference type="ARBA" id="ARBA00022771"/>
    </source>
</evidence>
<keyword evidence="4" id="KW-0862">Zinc</keyword>
<dbReference type="FunFam" id="2.60.120.1040:FF:000002">
    <property type="entry name" value="zinc finger protein ZPR1"/>
    <property type="match status" value="1"/>
</dbReference>
<accession>A0A1S3RMM4</accession>
<dbReference type="GO" id="GO:0008270">
    <property type="term" value="F:zinc ion binding"/>
    <property type="evidence" value="ECO:0007669"/>
    <property type="project" value="UniProtKB-KW"/>
</dbReference>
<evidence type="ECO:0000256" key="5">
    <source>
        <dbReference type="SAM" id="MobiDB-lite"/>
    </source>
</evidence>
<feature type="region of interest" description="Disordered" evidence="5">
    <location>
        <begin position="252"/>
        <end position="314"/>
    </location>
</feature>
<keyword evidence="2" id="KW-0479">Metal-binding</keyword>
<dbReference type="Pfam" id="PF03367">
    <property type="entry name" value="Zn_ribbon_ZPR1"/>
    <property type="match status" value="1"/>
</dbReference>
<dbReference type="InterPro" id="IPR042451">
    <property type="entry name" value="ZPR1_A/B_dom"/>
</dbReference>
<dbReference type="InterPro" id="IPR042452">
    <property type="entry name" value="ZPR1_Znf1/2"/>
</dbReference>
<dbReference type="Proteomes" id="UP001652741">
    <property type="component" value="Chromosome ssa04"/>
</dbReference>
<gene>
    <name evidence="8" type="primary">LOC100195904</name>
</gene>
<dbReference type="InterPro" id="IPR056180">
    <property type="entry name" value="ZPR1_jr_dom"/>
</dbReference>
<dbReference type="Gene3D" id="2.20.25.420">
    <property type="entry name" value="ZPR1, zinc finger domain"/>
    <property type="match status" value="2"/>
</dbReference>
<dbReference type="PANTHER" id="PTHR10876">
    <property type="entry name" value="ZINC FINGER PROTEIN ZPR1"/>
    <property type="match status" value="1"/>
</dbReference>
<dbReference type="InterPro" id="IPR004457">
    <property type="entry name" value="Znf_ZPR1"/>
</dbReference>
<proteinExistence type="inferred from homology"/>
<evidence type="ECO:0000256" key="1">
    <source>
        <dbReference type="ARBA" id="ARBA00008354"/>
    </source>
</evidence>